<gene>
    <name evidence="2" type="ORF">BG011_002497</name>
</gene>
<dbReference type="Proteomes" id="UP000726737">
    <property type="component" value="Unassembled WGS sequence"/>
</dbReference>
<evidence type="ECO:0000313" key="2">
    <source>
        <dbReference type="EMBL" id="KAG0259646.1"/>
    </source>
</evidence>
<feature type="compositionally biased region" description="Basic and acidic residues" evidence="1">
    <location>
        <begin position="338"/>
        <end position="348"/>
    </location>
</feature>
<evidence type="ECO:0000256" key="1">
    <source>
        <dbReference type="SAM" id="MobiDB-lite"/>
    </source>
</evidence>
<keyword evidence="3" id="KW-1185">Reference proteome</keyword>
<feature type="compositionally biased region" description="Polar residues" evidence="1">
    <location>
        <begin position="241"/>
        <end position="265"/>
    </location>
</feature>
<feature type="compositionally biased region" description="Polar residues" evidence="1">
    <location>
        <begin position="364"/>
        <end position="377"/>
    </location>
</feature>
<dbReference type="AlphaFoldDB" id="A0A9P6Q4X4"/>
<evidence type="ECO:0000313" key="3">
    <source>
        <dbReference type="Proteomes" id="UP000726737"/>
    </source>
</evidence>
<feature type="region of interest" description="Disordered" evidence="1">
    <location>
        <begin position="32"/>
        <end position="70"/>
    </location>
</feature>
<sequence length="377" mass="42092">MITSSPTPVASTLAREDTIQREHEEAAIAAEAERRKVQHRQQQQQQQQQMQRPAPASRPTHPYQQQQHSQSFVNNHMVALQPLQSQNSSGYLNQGYQQQPYYNHQAQQPPQQHAYTNAETDAYYSNNYAGYNSRSSYDRAPNTPQFQHHGATAPLVAVPGYTEEPGSYVEPPGTSSMPYADYAYGQFNPAETFEDPTSQEAQAHLEYANQLREQQLYHQNMGEALKKQQQLKMQFSRDDSNFPSSGSTTNFFYPQPPQHSSTMSRLPSVPTSSASGAGTYGTGTTHMNTGMVTPGGSTSTDNLRQLCSPQQYPDNVTVAESHYSDDRYKAELLDEVRKTRQEGRESSDNYKVQVGSRGDGGESSGNSRQSTYVPPPM</sequence>
<dbReference type="OrthoDB" id="2443004at2759"/>
<comment type="caution">
    <text evidence="2">The sequence shown here is derived from an EMBL/GenBank/DDBJ whole genome shotgun (WGS) entry which is preliminary data.</text>
</comment>
<feature type="compositionally biased region" description="Low complexity" evidence="1">
    <location>
        <begin position="271"/>
        <end position="285"/>
    </location>
</feature>
<name>A0A9P6Q4X4_9FUNG</name>
<feature type="compositionally biased region" description="Polar residues" evidence="1">
    <location>
        <begin position="286"/>
        <end position="308"/>
    </location>
</feature>
<dbReference type="EMBL" id="JAAAJA010000180">
    <property type="protein sequence ID" value="KAG0259646.1"/>
    <property type="molecule type" value="Genomic_DNA"/>
</dbReference>
<protein>
    <submittedName>
        <fullName evidence="2">Uncharacterized protein</fullName>
    </submittedName>
</protein>
<accession>A0A9P6Q4X4</accession>
<organism evidence="2 3">
    <name type="scientific">Mortierella polycephala</name>
    <dbReference type="NCBI Taxonomy" id="41804"/>
    <lineage>
        <taxon>Eukaryota</taxon>
        <taxon>Fungi</taxon>
        <taxon>Fungi incertae sedis</taxon>
        <taxon>Mucoromycota</taxon>
        <taxon>Mortierellomycotina</taxon>
        <taxon>Mortierellomycetes</taxon>
        <taxon>Mortierellales</taxon>
        <taxon>Mortierellaceae</taxon>
        <taxon>Mortierella</taxon>
    </lineage>
</organism>
<feature type="region of interest" description="Disordered" evidence="1">
    <location>
        <begin position="338"/>
        <end position="377"/>
    </location>
</feature>
<feature type="region of interest" description="Disordered" evidence="1">
    <location>
        <begin position="236"/>
        <end position="308"/>
    </location>
</feature>
<reference evidence="2" key="1">
    <citation type="journal article" date="2020" name="Fungal Divers.">
        <title>Resolving the Mortierellaceae phylogeny through synthesis of multi-gene phylogenetics and phylogenomics.</title>
        <authorList>
            <person name="Vandepol N."/>
            <person name="Liber J."/>
            <person name="Desiro A."/>
            <person name="Na H."/>
            <person name="Kennedy M."/>
            <person name="Barry K."/>
            <person name="Grigoriev I.V."/>
            <person name="Miller A.N."/>
            <person name="O'Donnell K."/>
            <person name="Stajich J.E."/>
            <person name="Bonito G."/>
        </authorList>
    </citation>
    <scope>NUCLEOTIDE SEQUENCE</scope>
    <source>
        <strain evidence="2">KOD948</strain>
    </source>
</reference>
<feature type="compositionally biased region" description="Low complexity" evidence="1">
    <location>
        <begin position="41"/>
        <end position="51"/>
    </location>
</feature>
<proteinExistence type="predicted"/>